<feature type="chain" id="PRO_5046871193" evidence="3">
    <location>
        <begin position="24"/>
        <end position="1110"/>
    </location>
</feature>
<keyword evidence="1 3" id="KW-0732">Signal</keyword>
<sequence length="1110" mass="120455">MKTRTLRLALLLACTAFASPLLADELADGFRNPPQSARPRVWWHWMNGNVTKEGIDKDLDWMARMGIGGVQNFDASLLTPQIVPKRLSYMTPEWKDAFAHAVRTADAKGLEFAIASSPGWSETGGPWVKPEDAMKKLVWAEADVKGGRRFTGPLPVPPGVAGPFQNAHLTEAMPGAVEGAKPLAPLYRDARVLVYPVKPVALPVPQLRLPDGSALDAAALTDADLDSAVKVSTGTAEQPGTLTLDYGKPVTVRSATIFIPNAKPPFRDPAYRPVLEAEQGGSWRALGDFALSEAATTIAFPATTARRFRVVLRPNDARPAPGLGEGVPGAISMDIFARARKATLPIGELRLSAEPRIDRVEAKAGFTVLRDYSSLPVPASSTAGAVDPAKVIDISSHLRPDGTLDWTAPSGSDWRVLRLGYSPTGKVNHPATVEATGLEVDKYDPAAVRRYMETYLSMYRDAVGPDWIGAKGIRALLTDSIEVGASNWTPRMVEEFTARRGYDPLPYLPVLTGTIVGSPARSEAFLYDFRRTLADLLADSHYGTIAKVAHENGMKVYGEALEDGRPVLGDDLTMRRYADVPMAALWTWNRDSTPRPTLLGDMKGAASVAHIYGQNIVSAESMTSVFSPWAFAPSDLKRIIDLEFASGVNRPIVHTSVHQPVDDKLPGLSLMIFGQYFNRHESWADMAKPWVDYMARTGYLLQQGRDHADLAWFPGEDAPITALFLTGAPAGLPKGYAYDFINADILSNVLKVEDGQLVAPGGARYRAVYLGGSSRVMTLPTLRRIAALADAGVPIIGEAPQRDPAFKDDPAAFTALVDRLWKGTTTAKPRIIPGADPDAALARIGIAPDFRVTGGASDSDYRFVHRKLPDGDLYFVNNRQNRAEKVEARFRITGRQPEIWRAIDGTAAPVSYRTEGQETVIPLDVGAEDAFFILFRKPATASSATLPAPAPRQLATLDQPWQLSFQPGRGAPASLGMAQLSPLNEAEDKGVRYFSGVTTYSSRFTLPKGAKRGQPLWLDLGKVGDLAEVRVNGQLAGTTWFAPYRLDIGRYVKSGTNRLEVKVANLWVNRLIGDQQPGAQKITYTAVPTYKAGAPLRPSGLIGPVTFWAE</sequence>
<evidence type="ECO:0000256" key="1">
    <source>
        <dbReference type="ARBA" id="ARBA00022729"/>
    </source>
</evidence>
<dbReference type="Gene3D" id="2.60.120.260">
    <property type="entry name" value="Galactose-binding domain-like"/>
    <property type="match status" value="2"/>
</dbReference>
<dbReference type="NCBIfam" id="NF045579">
    <property type="entry name" value="rhamnoside_JR"/>
    <property type="match status" value="1"/>
</dbReference>
<dbReference type="Pfam" id="PF17132">
    <property type="entry name" value="Glyco_hydro_106"/>
    <property type="match status" value="1"/>
</dbReference>
<evidence type="ECO:0000313" key="6">
    <source>
        <dbReference type="Proteomes" id="UP001595957"/>
    </source>
</evidence>
<dbReference type="PANTHER" id="PTHR43817:SF1">
    <property type="entry name" value="HYDROLASE, FAMILY 43, PUTATIVE (AFU_ORTHOLOGUE AFUA_3G01660)-RELATED"/>
    <property type="match status" value="1"/>
</dbReference>
<gene>
    <name evidence="5" type="ORF">ACFO3E_09115</name>
</gene>
<evidence type="ECO:0000256" key="3">
    <source>
        <dbReference type="SAM" id="SignalP"/>
    </source>
</evidence>
<evidence type="ECO:0000313" key="5">
    <source>
        <dbReference type="EMBL" id="MFC4594348.1"/>
    </source>
</evidence>
<keyword evidence="6" id="KW-1185">Reference proteome</keyword>
<evidence type="ECO:0000256" key="2">
    <source>
        <dbReference type="ARBA" id="ARBA00022801"/>
    </source>
</evidence>
<comment type="caution">
    <text evidence="5">The sequence shown here is derived from an EMBL/GenBank/DDBJ whole genome shotgun (WGS) entry which is preliminary data.</text>
</comment>
<dbReference type="RefSeq" id="WP_380803997.1">
    <property type="nucleotide sequence ID" value="NZ_JBHSFZ010000015.1"/>
</dbReference>
<dbReference type="SUPFAM" id="SSF49785">
    <property type="entry name" value="Galactose-binding domain-like"/>
    <property type="match status" value="1"/>
</dbReference>
<dbReference type="PANTHER" id="PTHR43817">
    <property type="entry name" value="GLYCOSYL HYDROLASE"/>
    <property type="match status" value="1"/>
</dbReference>
<reference evidence="6" key="1">
    <citation type="journal article" date="2019" name="Int. J. Syst. Evol. Microbiol.">
        <title>The Global Catalogue of Microorganisms (GCM) 10K type strain sequencing project: providing services to taxonomists for standard genome sequencing and annotation.</title>
        <authorList>
            <consortium name="The Broad Institute Genomics Platform"/>
            <consortium name="The Broad Institute Genome Sequencing Center for Infectious Disease"/>
            <person name="Wu L."/>
            <person name="Ma J."/>
        </authorList>
    </citation>
    <scope>NUCLEOTIDE SEQUENCE [LARGE SCALE GENOMIC DNA]</scope>
    <source>
        <strain evidence="6">NBRC 103632</strain>
    </source>
</reference>
<proteinExistence type="predicted"/>
<dbReference type="Pfam" id="PF22666">
    <property type="entry name" value="Glyco_hydro_2_N2"/>
    <property type="match status" value="1"/>
</dbReference>
<dbReference type="InterPro" id="IPR054593">
    <property type="entry name" value="Beta-mannosidase-like_N2"/>
</dbReference>
<keyword evidence="2 5" id="KW-0378">Hydrolase</keyword>
<feature type="domain" description="Beta-mannosidase-like galactose-binding" evidence="4">
    <location>
        <begin position="998"/>
        <end position="1070"/>
    </location>
</feature>
<dbReference type="GO" id="GO:0016787">
    <property type="term" value="F:hydrolase activity"/>
    <property type="evidence" value="ECO:0007669"/>
    <property type="project" value="UniProtKB-KW"/>
</dbReference>
<protein>
    <submittedName>
        <fullName evidence="5">Glycosyl hydrolase</fullName>
    </submittedName>
</protein>
<dbReference type="EMBL" id="JBHSFZ010000015">
    <property type="protein sequence ID" value="MFC4594348.1"/>
    <property type="molecule type" value="Genomic_DNA"/>
</dbReference>
<evidence type="ECO:0000259" key="4">
    <source>
        <dbReference type="Pfam" id="PF22666"/>
    </source>
</evidence>
<dbReference type="InterPro" id="IPR008979">
    <property type="entry name" value="Galactose-bd-like_sf"/>
</dbReference>
<accession>A0ABV9EY13</accession>
<dbReference type="Proteomes" id="UP001595957">
    <property type="component" value="Unassembled WGS sequence"/>
</dbReference>
<feature type="signal peptide" evidence="3">
    <location>
        <begin position="1"/>
        <end position="23"/>
    </location>
</feature>
<name>A0ABV9EY13_9SPHN</name>
<organism evidence="5 6">
    <name type="scientific">Sphingobium tyrosinilyticum</name>
    <dbReference type="NCBI Taxonomy" id="2715436"/>
    <lineage>
        <taxon>Bacteria</taxon>
        <taxon>Pseudomonadati</taxon>
        <taxon>Pseudomonadota</taxon>
        <taxon>Alphaproteobacteria</taxon>
        <taxon>Sphingomonadales</taxon>
        <taxon>Sphingomonadaceae</taxon>
        <taxon>Sphingobium</taxon>
    </lineage>
</organism>